<accession>A0A7Y4MUV0</accession>
<name>A0A7Y4MUV0_MYXXA</name>
<gene>
    <name evidence="1" type="ORF">HNV28_32780</name>
</gene>
<dbReference type="Proteomes" id="UP000533080">
    <property type="component" value="Unassembled WGS sequence"/>
</dbReference>
<dbReference type="EMBL" id="JABFNT010000161">
    <property type="protein sequence ID" value="NOJ83037.1"/>
    <property type="molecule type" value="Genomic_DNA"/>
</dbReference>
<proteinExistence type="predicted"/>
<comment type="caution">
    <text evidence="1">The sequence shown here is derived from an EMBL/GenBank/DDBJ whole genome shotgun (WGS) entry which is preliminary data.</text>
</comment>
<evidence type="ECO:0000313" key="2">
    <source>
        <dbReference type="Proteomes" id="UP000533080"/>
    </source>
</evidence>
<protein>
    <submittedName>
        <fullName evidence="1">Uncharacterized protein</fullName>
    </submittedName>
</protein>
<evidence type="ECO:0000313" key="1">
    <source>
        <dbReference type="EMBL" id="NOJ83037.1"/>
    </source>
</evidence>
<reference evidence="1 2" key="1">
    <citation type="submission" date="2020-05" db="EMBL/GenBank/DDBJ databases">
        <authorList>
            <person name="Whitworth D."/>
        </authorList>
    </citation>
    <scope>NUCLEOTIDE SEQUENCE [LARGE SCALE GENOMIC DNA]</scope>
    <source>
        <strain evidence="1 2">AM005</strain>
    </source>
</reference>
<dbReference type="AlphaFoldDB" id="A0A7Y4MUV0"/>
<sequence length="267" mass="28912">MRLRSRPSDTERVMRSLILWTLLLFSTTALAAETRLVVRALARDGKFVGTSMGGVRVVLRDAQSGQVLVSGVTAGSTGNTQTLMKQPHVRGAPLADESSAKFTATLDLTEPRLVTVEVSGPLAQRQALATSTTQLWMLPGKHLEGDGLILELPGFVMNVVTPSAHEFFKLPADKKLTLPLRANLTLMCGCPTEPKGLWDSNRYELQATVKHNGKPLTQLPLKYAGKTSTFEAALSVQQQGIYEVTVTAYDPITGNTGVDHTTFIVEP</sequence>
<organism evidence="1 2">
    <name type="scientific">Myxococcus xanthus</name>
    <dbReference type="NCBI Taxonomy" id="34"/>
    <lineage>
        <taxon>Bacteria</taxon>
        <taxon>Pseudomonadati</taxon>
        <taxon>Myxococcota</taxon>
        <taxon>Myxococcia</taxon>
        <taxon>Myxococcales</taxon>
        <taxon>Cystobacterineae</taxon>
        <taxon>Myxococcaceae</taxon>
        <taxon>Myxococcus</taxon>
    </lineage>
</organism>